<proteinExistence type="predicted"/>
<keyword evidence="2" id="KW-1185">Reference proteome</keyword>
<gene>
    <name evidence="1" type="ORF">VRU48_09030</name>
</gene>
<dbReference type="EMBL" id="JAZDQT010000001">
    <property type="protein sequence ID" value="MEE1945250.1"/>
    <property type="molecule type" value="Genomic_DNA"/>
</dbReference>
<evidence type="ECO:0000313" key="1">
    <source>
        <dbReference type="EMBL" id="MEE1945250.1"/>
    </source>
</evidence>
<evidence type="ECO:0000313" key="2">
    <source>
        <dbReference type="Proteomes" id="UP001336835"/>
    </source>
</evidence>
<reference evidence="1 2" key="1">
    <citation type="submission" date="2024-01" db="EMBL/GenBank/DDBJ databases">
        <title>Pedobacter sp. nov., isolated from fresh soil.</title>
        <authorList>
            <person name="Le N.T.T."/>
        </authorList>
    </citation>
    <scope>NUCLEOTIDE SEQUENCE [LARGE SCALE GENOMIC DNA]</scope>
    <source>
        <strain evidence="1 2">KR3-3</strain>
    </source>
</reference>
<name>A0ABU7I702_9SPHI</name>
<comment type="caution">
    <text evidence="1">The sequence shown here is derived from an EMBL/GenBank/DDBJ whole genome shotgun (WGS) entry which is preliminary data.</text>
</comment>
<organism evidence="1 2">
    <name type="scientific">Pedobacter albus</name>
    <dbReference type="NCBI Taxonomy" id="3113905"/>
    <lineage>
        <taxon>Bacteria</taxon>
        <taxon>Pseudomonadati</taxon>
        <taxon>Bacteroidota</taxon>
        <taxon>Sphingobacteriia</taxon>
        <taxon>Sphingobacteriales</taxon>
        <taxon>Sphingobacteriaceae</taxon>
        <taxon>Pedobacter</taxon>
    </lineage>
</organism>
<dbReference type="RefSeq" id="WP_330107597.1">
    <property type="nucleotide sequence ID" value="NZ_JAZDQT010000001.1"/>
</dbReference>
<sequence length="146" mass="16151">MLKAGDVNFSRLATSMAKAVLDGCIEKNQNNKKLAMLGKMQRIKIRDVSLCLSAWPFKQTLELIGETSMRFTLKSAAPNRVDLTSQIHQLNAFVTATDQLLARVDIIAAIDYYGITELLDAIGEESLKAHLECLKQEINPTSPDLS</sequence>
<accession>A0ABU7I702</accession>
<dbReference type="Proteomes" id="UP001336835">
    <property type="component" value="Unassembled WGS sequence"/>
</dbReference>
<protein>
    <submittedName>
        <fullName evidence="1">Uncharacterized protein</fullName>
    </submittedName>
</protein>